<dbReference type="EMBL" id="CP004121">
    <property type="protein sequence ID" value="AGF53913.1"/>
    <property type="molecule type" value="Genomic_DNA"/>
</dbReference>
<dbReference type="PATRIC" id="fig|931276.5.peg.70"/>
<organism evidence="1 2">
    <name type="scientific">Clostridium saccharoperbutylacetonicum N1-4(HMT)</name>
    <dbReference type="NCBI Taxonomy" id="931276"/>
    <lineage>
        <taxon>Bacteria</taxon>
        <taxon>Bacillati</taxon>
        <taxon>Bacillota</taxon>
        <taxon>Clostridia</taxon>
        <taxon>Eubacteriales</taxon>
        <taxon>Clostridiaceae</taxon>
        <taxon>Clostridium</taxon>
    </lineage>
</organism>
<dbReference type="Proteomes" id="UP000011728">
    <property type="component" value="Chromosome"/>
</dbReference>
<evidence type="ECO:0000313" key="1">
    <source>
        <dbReference type="EMBL" id="AGF53913.1"/>
    </source>
</evidence>
<dbReference type="KEGG" id="csr:Cspa_c00780"/>
<dbReference type="AlphaFoldDB" id="M1MBU2"/>
<sequence length="68" mass="7826">MKNFILDSTYKDVTIINSNDDISIVPLSSLRLNSIPHNYVHISETAINHAIDYNKNSRLNNYSIIDYL</sequence>
<evidence type="ECO:0000313" key="2">
    <source>
        <dbReference type="Proteomes" id="UP000011728"/>
    </source>
</evidence>
<dbReference type="HOGENOM" id="CLU_2786642_0_0_9"/>
<dbReference type="eggNOG" id="ENOG5030WSX">
    <property type="taxonomic scope" value="Bacteria"/>
</dbReference>
<keyword evidence="2" id="KW-1185">Reference proteome</keyword>
<proteinExistence type="predicted"/>
<name>M1MBU2_9CLOT</name>
<reference evidence="1 2" key="1">
    <citation type="submission" date="2013-02" db="EMBL/GenBank/DDBJ databases">
        <title>Genome sequence of Clostridium saccharoperbutylacetonicum N1-4(HMT).</title>
        <authorList>
            <person name="Poehlein A."/>
            <person name="Daniel R."/>
        </authorList>
    </citation>
    <scope>NUCLEOTIDE SEQUENCE [LARGE SCALE GENOMIC DNA]</scope>
    <source>
        <strain evidence="2">N1-4(HMT)</strain>
    </source>
</reference>
<gene>
    <name evidence="1" type="ORF">Cspa_c00780</name>
</gene>
<protein>
    <submittedName>
        <fullName evidence="1">Uncharacterized protein</fullName>
    </submittedName>
</protein>
<dbReference type="RefSeq" id="WP_015390249.1">
    <property type="nucleotide sequence ID" value="NC_020291.1"/>
</dbReference>
<accession>M1MBU2</accession>
<dbReference type="OrthoDB" id="1929823at2"/>